<evidence type="ECO:0000313" key="2">
    <source>
        <dbReference type="Proteomes" id="UP000638353"/>
    </source>
</evidence>
<reference evidence="1" key="2">
    <citation type="submission" date="2020-09" db="EMBL/GenBank/DDBJ databases">
        <authorList>
            <person name="Sun Q."/>
            <person name="Ohkuma M."/>
        </authorList>
    </citation>
    <scope>NUCLEOTIDE SEQUENCE</scope>
    <source>
        <strain evidence="1">JCM 4637</strain>
    </source>
</reference>
<dbReference type="AlphaFoldDB" id="A0A918X9C3"/>
<accession>A0A918X9C3</accession>
<comment type="caution">
    <text evidence="1">The sequence shown here is derived from an EMBL/GenBank/DDBJ whole genome shotgun (WGS) entry which is preliminary data.</text>
</comment>
<dbReference type="Proteomes" id="UP000638353">
    <property type="component" value="Unassembled WGS sequence"/>
</dbReference>
<sequence>MWIGRPGALREITDGAKSFDRSPDLGVSEFRALEGGVTTWVPPVRPRRLKLQWEAMQRADVAHLDRLVERVDGIGPIVVLDPLSGNMLAPAQAAGLMADGVAQWSFDQRYGEVLRMASGSVIFTAKPPAGESVELVWVWHTRVARFPVHAGVPITWWPYSLLISYTDGIYLTWYDSANKVVATSRGNPGVPLEAVAPSGAVSVQPSVRLKEGSYYISGAVLALGYRAAQLIAGDRPTGDGCGPYSITGYSHSATSGDGAYRDIGLELVAVTP</sequence>
<gene>
    <name evidence="1" type="ORF">GCM10010334_83340</name>
</gene>
<evidence type="ECO:0000313" key="1">
    <source>
        <dbReference type="EMBL" id="GHD19557.1"/>
    </source>
</evidence>
<name>A0A918X9C3_9ACTN</name>
<proteinExistence type="predicted"/>
<organism evidence="1 2">
    <name type="scientific">Streptomyces finlayi</name>
    <dbReference type="NCBI Taxonomy" id="67296"/>
    <lineage>
        <taxon>Bacteria</taxon>
        <taxon>Bacillati</taxon>
        <taxon>Actinomycetota</taxon>
        <taxon>Actinomycetes</taxon>
        <taxon>Kitasatosporales</taxon>
        <taxon>Streptomycetaceae</taxon>
        <taxon>Streptomyces</taxon>
    </lineage>
</organism>
<reference evidence="1" key="1">
    <citation type="journal article" date="2014" name="Int. J. Syst. Evol. Microbiol.">
        <title>Complete genome sequence of Corynebacterium casei LMG S-19264T (=DSM 44701T), isolated from a smear-ripened cheese.</title>
        <authorList>
            <consortium name="US DOE Joint Genome Institute (JGI-PGF)"/>
            <person name="Walter F."/>
            <person name="Albersmeier A."/>
            <person name="Kalinowski J."/>
            <person name="Ruckert C."/>
        </authorList>
    </citation>
    <scope>NUCLEOTIDE SEQUENCE</scope>
    <source>
        <strain evidence="1">JCM 4637</strain>
    </source>
</reference>
<protein>
    <submittedName>
        <fullName evidence="1">Uncharacterized protein</fullName>
    </submittedName>
</protein>
<dbReference type="EMBL" id="BMVC01000035">
    <property type="protein sequence ID" value="GHD19557.1"/>
    <property type="molecule type" value="Genomic_DNA"/>
</dbReference>